<dbReference type="InterPro" id="IPR012699">
    <property type="entry name" value="PhnN"/>
</dbReference>
<keyword evidence="9" id="KW-1185">Reference proteome</keyword>
<evidence type="ECO:0000256" key="1">
    <source>
        <dbReference type="ARBA" id="ARBA00000373"/>
    </source>
</evidence>
<keyword evidence="4" id="KW-0808">Transferase</keyword>
<dbReference type="InterPro" id="IPR027417">
    <property type="entry name" value="P-loop_NTPase"/>
</dbReference>
<comment type="catalytic activity">
    <reaction evidence="1">
        <text>alpha-D-ribose 1,5-bisphosphate + ATP = 5-phospho-alpha-D-ribose 1-diphosphate + ADP</text>
        <dbReference type="Rhea" id="RHEA:20109"/>
        <dbReference type="ChEBI" id="CHEBI:30616"/>
        <dbReference type="ChEBI" id="CHEBI:58017"/>
        <dbReference type="ChEBI" id="CHEBI:68688"/>
        <dbReference type="ChEBI" id="CHEBI:456216"/>
        <dbReference type="EC" id="2.7.4.23"/>
    </reaction>
</comment>
<dbReference type="Gene3D" id="3.40.50.300">
    <property type="entry name" value="P-loop containing nucleotide triphosphate hydrolases"/>
    <property type="match status" value="1"/>
</dbReference>
<comment type="pathway">
    <text evidence="2">Metabolic intermediate biosynthesis; 5-phospho-alpha-D-ribose 1-diphosphate biosynthesis; 5-phospho-alpha-D-ribose 1-diphosphate from D-ribose 5-phosphate (route II): step 3/3.</text>
</comment>
<dbReference type="GO" id="GO:0033863">
    <property type="term" value="F:ribose 1,5-bisphosphate phosphokinase activity"/>
    <property type="evidence" value="ECO:0007669"/>
    <property type="project" value="UniProtKB-EC"/>
</dbReference>
<accession>A0A918JL17</accession>
<name>A0A918JL17_9BURK</name>
<organism evidence="8 9">
    <name type="scientific">Advenella faeciporci</name>
    <dbReference type="NCBI Taxonomy" id="797535"/>
    <lineage>
        <taxon>Bacteria</taxon>
        <taxon>Pseudomonadati</taxon>
        <taxon>Pseudomonadota</taxon>
        <taxon>Betaproteobacteria</taxon>
        <taxon>Burkholderiales</taxon>
        <taxon>Alcaligenaceae</taxon>
    </lineage>
</organism>
<evidence type="ECO:0000256" key="4">
    <source>
        <dbReference type="ARBA" id="ARBA00022679"/>
    </source>
</evidence>
<keyword evidence="5" id="KW-0547">Nucleotide-binding</keyword>
<dbReference type="GO" id="GO:0005524">
    <property type="term" value="F:ATP binding"/>
    <property type="evidence" value="ECO:0007669"/>
    <property type="project" value="UniProtKB-KW"/>
</dbReference>
<evidence type="ECO:0000256" key="5">
    <source>
        <dbReference type="ARBA" id="ARBA00022741"/>
    </source>
</evidence>
<dbReference type="InterPro" id="IPR008145">
    <property type="entry name" value="GK/Ca_channel_bsu"/>
</dbReference>
<dbReference type="SMART" id="SM00072">
    <property type="entry name" value="GuKc"/>
    <property type="match status" value="1"/>
</dbReference>
<evidence type="ECO:0000256" key="2">
    <source>
        <dbReference type="ARBA" id="ARBA00005069"/>
    </source>
</evidence>
<proteinExistence type="predicted"/>
<reference evidence="8" key="1">
    <citation type="journal article" date="2014" name="Int. J. Syst. Evol. Microbiol.">
        <title>Complete genome sequence of Corynebacterium casei LMG S-19264T (=DSM 44701T), isolated from a smear-ripened cheese.</title>
        <authorList>
            <consortium name="US DOE Joint Genome Institute (JGI-PGF)"/>
            <person name="Walter F."/>
            <person name="Albersmeier A."/>
            <person name="Kalinowski J."/>
            <person name="Ruckert C."/>
        </authorList>
    </citation>
    <scope>NUCLEOTIDE SEQUENCE</scope>
    <source>
        <strain evidence="8">KCTC 23732</strain>
    </source>
</reference>
<dbReference type="PANTHER" id="PTHR23117:SF8">
    <property type="entry name" value="RIBOSE 1,5-BISPHOSPHATE PHOSPHOKINASE PHNN"/>
    <property type="match status" value="1"/>
</dbReference>
<protein>
    <recommendedName>
        <fullName evidence="3">ribose 1,5-bisphosphate phosphokinase</fullName>
        <ecNumber evidence="3">2.7.4.23</ecNumber>
    </recommendedName>
</protein>
<dbReference type="EMBL" id="BMYS01000010">
    <property type="protein sequence ID" value="GGW87103.1"/>
    <property type="molecule type" value="Genomic_DNA"/>
</dbReference>
<dbReference type="GO" id="GO:0005829">
    <property type="term" value="C:cytosol"/>
    <property type="evidence" value="ECO:0007669"/>
    <property type="project" value="TreeGrafter"/>
</dbReference>
<dbReference type="RefSeq" id="WP_189384994.1">
    <property type="nucleotide sequence ID" value="NZ_BAABFY010000014.1"/>
</dbReference>
<evidence type="ECO:0000259" key="7">
    <source>
        <dbReference type="SMART" id="SM00072"/>
    </source>
</evidence>
<dbReference type="NCBIfam" id="TIGR02322">
    <property type="entry name" value="phosphon_PhnN"/>
    <property type="match status" value="1"/>
</dbReference>
<evidence type="ECO:0000256" key="3">
    <source>
        <dbReference type="ARBA" id="ARBA00012892"/>
    </source>
</evidence>
<evidence type="ECO:0000313" key="8">
    <source>
        <dbReference type="EMBL" id="GGW87103.1"/>
    </source>
</evidence>
<dbReference type="EC" id="2.7.4.23" evidence="3"/>
<reference evidence="8" key="2">
    <citation type="submission" date="2020-09" db="EMBL/GenBank/DDBJ databases">
        <authorList>
            <person name="Sun Q."/>
            <person name="Kim S."/>
        </authorList>
    </citation>
    <scope>NUCLEOTIDE SEQUENCE</scope>
    <source>
        <strain evidence="8">KCTC 23732</strain>
    </source>
</reference>
<sequence length="201" mass="22479">MAGKLVYMVGPSGSGKDSLLQALANDLPHDCVIMKRVITRPENSPGEVADSVSMQSFEQIEAQGGFAMSWRANGLAYGIPKDLDRHLGEGKTVLVNGSRSYCTHVSQLYPDVIIVLVAVRPELLRQRLINRGRESLQEITLRLERNRCLEQVLHNKLALRQISFFLLDNSGDLSLAVEQLRDKLETWCNARIQSEKSTFLS</sequence>
<comment type="caution">
    <text evidence="8">The sequence shown here is derived from an EMBL/GenBank/DDBJ whole genome shotgun (WGS) entry which is preliminary data.</text>
</comment>
<dbReference type="AlphaFoldDB" id="A0A918JL17"/>
<dbReference type="SUPFAM" id="SSF52540">
    <property type="entry name" value="P-loop containing nucleoside triphosphate hydrolases"/>
    <property type="match status" value="1"/>
</dbReference>
<dbReference type="GO" id="GO:0006015">
    <property type="term" value="P:5-phosphoribose 1-diphosphate biosynthetic process"/>
    <property type="evidence" value="ECO:0007669"/>
    <property type="project" value="InterPro"/>
</dbReference>
<feature type="domain" description="Guanylate kinase/L-type calcium channel beta subunit" evidence="7">
    <location>
        <begin position="2"/>
        <end position="188"/>
    </location>
</feature>
<dbReference type="Proteomes" id="UP000608345">
    <property type="component" value="Unassembled WGS sequence"/>
</dbReference>
<evidence type="ECO:0000256" key="6">
    <source>
        <dbReference type="ARBA" id="ARBA00022840"/>
    </source>
</evidence>
<dbReference type="PANTHER" id="PTHR23117">
    <property type="entry name" value="GUANYLATE KINASE-RELATED"/>
    <property type="match status" value="1"/>
</dbReference>
<keyword evidence="6" id="KW-0067">ATP-binding</keyword>
<evidence type="ECO:0000313" key="9">
    <source>
        <dbReference type="Proteomes" id="UP000608345"/>
    </source>
</evidence>
<gene>
    <name evidence="8" type="primary">phnN</name>
    <name evidence="8" type="ORF">GCM10011450_16240</name>
</gene>